<name>A0A2A4K8T2_HELVI</name>
<feature type="compositionally biased region" description="Basic and acidic residues" evidence="1">
    <location>
        <begin position="466"/>
        <end position="488"/>
    </location>
</feature>
<feature type="region of interest" description="Disordered" evidence="1">
    <location>
        <begin position="78"/>
        <end position="116"/>
    </location>
</feature>
<dbReference type="EMBL" id="NWSH01000032">
    <property type="protein sequence ID" value="PCG80479.1"/>
    <property type="molecule type" value="Genomic_DNA"/>
</dbReference>
<feature type="compositionally biased region" description="Basic and acidic residues" evidence="1">
    <location>
        <begin position="504"/>
        <end position="519"/>
    </location>
</feature>
<reference evidence="3" key="1">
    <citation type="submission" date="2017-09" db="EMBL/GenBank/DDBJ databases">
        <title>Contemporary evolution of a Lepidopteran species, Heliothis virescens, in response to modern agricultural practices.</title>
        <authorList>
            <person name="Fritz M.L."/>
            <person name="Deyonke A.M."/>
            <person name="Papanicolaou A."/>
            <person name="Micinski S."/>
            <person name="Westbrook J."/>
            <person name="Gould F."/>
        </authorList>
    </citation>
    <scope>NUCLEOTIDE SEQUENCE [LARGE SCALE GENOMIC DNA]</scope>
    <source>
        <strain evidence="3">HvINT-</strain>
        <tissue evidence="3">Whole body</tissue>
    </source>
</reference>
<feature type="compositionally biased region" description="Basic and acidic residues" evidence="1">
    <location>
        <begin position="527"/>
        <end position="542"/>
    </location>
</feature>
<feature type="compositionally biased region" description="Low complexity" evidence="1">
    <location>
        <begin position="378"/>
        <end position="435"/>
    </location>
</feature>
<sequence length="542" mass="58365">MRLYALLLVASAALHARAATIPETEKKLIDIVPDNLDKLPENTPSEQELIDQANTIKDVENKLKIKPEDIPVEVIVEDSQPALKAGNEQDEEVNRPEPDLRNPGPPQRQEHETQNPEYYASEQQAILLFRQSVNEAQNVLRQKFQGIADSIQNMIGNNEPIQTLQQNILSLRDGFSAQMNKLNATIQSYLNTESSGADKPDVEQTKASFHQIEKGLFKLRNDFQSGMNTLVDVVGVAGMGKADNEVASAGAPPVSASPAPAGPGIQFFQYLQNMQTAVSNTFKNITDTITQNWSPSTPATPVVVGGVQSDAQVTPATVTSAPNIWQNLQNQITSIISPGQSQSPLFPGFPQPGSGGIGAAFQNGVQNLINIFRPGNSAPPTAAAQPSPAVQPQPAQTVVKPSEPASKPSSEAQAEPAKPAEPVEQPAQAAAATPAAGPIRQILQNNPITKGITGAVQRLQNINNPEKPRDSEQAKETAEDKADTESQKGHGPNSGDNNDSNGSRVEEPKPVQEEIEKLPEPQMEQQEDMKEHKTEKVADKTE</sequence>
<feature type="compositionally biased region" description="Low complexity" evidence="1">
    <location>
        <begin position="493"/>
        <end position="503"/>
    </location>
</feature>
<comment type="caution">
    <text evidence="3">The sequence shown here is derived from an EMBL/GenBank/DDBJ whole genome shotgun (WGS) entry which is preliminary data.</text>
</comment>
<feature type="region of interest" description="Disordered" evidence="1">
    <location>
        <begin position="373"/>
        <end position="435"/>
    </location>
</feature>
<feature type="region of interest" description="Disordered" evidence="1">
    <location>
        <begin position="454"/>
        <end position="542"/>
    </location>
</feature>
<dbReference type="AlphaFoldDB" id="A0A2A4K8T2"/>
<evidence type="ECO:0000256" key="1">
    <source>
        <dbReference type="SAM" id="MobiDB-lite"/>
    </source>
</evidence>
<evidence type="ECO:0000256" key="2">
    <source>
        <dbReference type="SAM" id="SignalP"/>
    </source>
</evidence>
<proteinExistence type="predicted"/>
<evidence type="ECO:0000313" key="3">
    <source>
        <dbReference type="EMBL" id="PCG80479.1"/>
    </source>
</evidence>
<organism evidence="3">
    <name type="scientific">Heliothis virescens</name>
    <name type="common">Tobacco budworm moth</name>
    <dbReference type="NCBI Taxonomy" id="7102"/>
    <lineage>
        <taxon>Eukaryota</taxon>
        <taxon>Metazoa</taxon>
        <taxon>Ecdysozoa</taxon>
        <taxon>Arthropoda</taxon>
        <taxon>Hexapoda</taxon>
        <taxon>Insecta</taxon>
        <taxon>Pterygota</taxon>
        <taxon>Neoptera</taxon>
        <taxon>Endopterygota</taxon>
        <taxon>Lepidoptera</taxon>
        <taxon>Glossata</taxon>
        <taxon>Ditrysia</taxon>
        <taxon>Noctuoidea</taxon>
        <taxon>Noctuidae</taxon>
        <taxon>Heliothinae</taxon>
        <taxon>Heliothis</taxon>
    </lineage>
</organism>
<protein>
    <submittedName>
        <fullName evidence="3">Uncharacterized protein</fullName>
    </submittedName>
</protein>
<keyword evidence="2" id="KW-0732">Signal</keyword>
<feature type="signal peptide" evidence="2">
    <location>
        <begin position="1"/>
        <end position="18"/>
    </location>
</feature>
<feature type="region of interest" description="Disordered" evidence="1">
    <location>
        <begin position="338"/>
        <end position="360"/>
    </location>
</feature>
<gene>
    <name evidence="3" type="ORF">B5V51_7047</name>
</gene>
<accession>A0A2A4K8T2</accession>
<feature type="chain" id="PRO_5013377129" evidence="2">
    <location>
        <begin position="19"/>
        <end position="542"/>
    </location>
</feature>